<accession>A0A2N9ES44</accession>
<reference evidence="2" key="1">
    <citation type="submission" date="2018-02" db="EMBL/GenBank/DDBJ databases">
        <authorList>
            <person name="Cohen D.B."/>
            <person name="Kent A.D."/>
        </authorList>
    </citation>
    <scope>NUCLEOTIDE SEQUENCE</scope>
</reference>
<gene>
    <name evidence="2" type="ORF">FSB_LOCUS5554</name>
</gene>
<dbReference type="AlphaFoldDB" id="A0A2N9ES44"/>
<sequence length="239" mass="26564">MRSIKVVTDLGIQTFLVDNVNYWEEYFSLKLLQRKLEDKPEPSAGPPKPDRSRRRLNHGGGSAWESQQNHRRDLVAARGWCARRWCWSHEIGVGGATESCVVLVDHEIETGRLAIECYGLPAISKTSRVSRTVVANSKRNGFENPNSRSSSEHEANATDCSVSDSGEDFVEDVNRRESSLGSEWWFVGCSEVSGLSTCKGRRVKPGDEVVFTFPMNSSSRSPSPGKVLIADLHVCHISL</sequence>
<evidence type="ECO:0000256" key="1">
    <source>
        <dbReference type="SAM" id="MobiDB-lite"/>
    </source>
</evidence>
<feature type="compositionally biased region" description="Polar residues" evidence="1">
    <location>
        <begin position="136"/>
        <end position="149"/>
    </location>
</feature>
<proteinExistence type="predicted"/>
<protein>
    <submittedName>
        <fullName evidence="2">Uncharacterized protein</fullName>
    </submittedName>
</protein>
<organism evidence="2">
    <name type="scientific">Fagus sylvatica</name>
    <name type="common">Beechnut</name>
    <dbReference type="NCBI Taxonomy" id="28930"/>
    <lineage>
        <taxon>Eukaryota</taxon>
        <taxon>Viridiplantae</taxon>
        <taxon>Streptophyta</taxon>
        <taxon>Embryophyta</taxon>
        <taxon>Tracheophyta</taxon>
        <taxon>Spermatophyta</taxon>
        <taxon>Magnoliopsida</taxon>
        <taxon>eudicotyledons</taxon>
        <taxon>Gunneridae</taxon>
        <taxon>Pentapetalae</taxon>
        <taxon>rosids</taxon>
        <taxon>fabids</taxon>
        <taxon>Fagales</taxon>
        <taxon>Fagaceae</taxon>
        <taxon>Fagus</taxon>
    </lineage>
</organism>
<feature type="region of interest" description="Disordered" evidence="1">
    <location>
        <begin position="136"/>
        <end position="165"/>
    </location>
</feature>
<dbReference type="EMBL" id="OIVN01000287">
    <property type="protein sequence ID" value="SPC77672.1"/>
    <property type="molecule type" value="Genomic_DNA"/>
</dbReference>
<evidence type="ECO:0000313" key="2">
    <source>
        <dbReference type="EMBL" id="SPC77672.1"/>
    </source>
</evidence>
<name>A0A2N9ES44_FAGSY</name>
<feature type="region of interest" description="Disordered" evidence="1">
    <location>
        <begin position="38"/>
        <end position="69"/>
    </location>
</feature>